<dbReference type="AlphaFoldDB" id="A0A0V1KI43"/>
<keyword evidence="2" id="KW-1185">Reference proteome</keyword>
<feature type="non-terminal residue" evidence="1">
    <location>
        <position position="1"/>
    </location>
</feature>
<evidence type="ECO:0000313" key="2">
    <source>
        <dbReference type="Proteomes" id="UP000054721"/>
    </source>
</evidence>
<feature type="non-terminal residue" evidence="1">
    <location>
        <position position="48"/>
    </location>
</feature>
<dbReference type="Proteomes" id="UP000054721">
    <property type="component" value="Unassembled WGS sequence"/>
</dbReference>
<organism evidence="1 2">
    <name type="scientific">Trichinella nativa</name>
    <dbReference type="NCBI Taxonomy" id="6335"/>
    <lineage>
        <taxon>Eukaryota</taxon>
        <taxon>Metazoa</taxon>
        <taxon>Ecdysozoa</taxon>
        <taxon>Nematoda</taxon>
        <taxon>Enoplea</taxon>
        <taxon>Dorylaimia</taxon>
        <taxon>Trichinellida</taxon>
        <taxon>Trichinellidae</taxon>
        <taxon>Trichinella</taxon>
    </lineage>
</organism>
<comment type="caution">
    <text evidence="1">The sequence shown here is derived from an EMBL/GenBank/DDBJ whole genome shotgun (WGS) entry which is preliminary data.</text>
</comment>
<evidence type="ECO:0000313" key="1">
    <source>
        <dbReference type="EMBL" id="KRZ46734.1"/>
    </source>
</evidence>
<reference evidence="1 2" key="1">
    <citation type="submission" date="2015-05" db="EMBL/GenBank/DDBJ databases">
        <title>Evolution of Trichinella species and genotypes.</title>
        <authorList>
            <person name="Korhonen P.K."/>
            <person name="Edoardo P."/>
            <person name="Giuseppe L.R."/>
            <person name="Gasser R.B."/>
        </authorList>
    </citation>
    <scope>NUCLEOTIDE SEQUENCE [LARGE SCALE GENOMIC DNA]</scope>
    <source>
        <strain evidence="1">ISS10</strain>
    </source>
</reference>
<sequence>LVLLSLARACPSCGSGSLCQPSWETNSLLAGPVYRGVCNSLSYWVQMV</sequence>
<protein>
    <submittedName>
        <fullName evidence="1">Uncharacterized protein</fullName>
    </submittedName>
</protein>
<dbReference type="EMBL" id="JYDW01002375">
    <property type="protein sequence ID" value="KRZ46734.1"/>
    <property type="molecule type" value="Genomic_DNA"/>
</dbReference>
<name>A0A0V1KI43_9BILA</name>
<proteinExistence type="predicted"/>
<accession>A0A0V1KI43</accession>
<gene>
    <name evidence="1" type="ORF">T02_6096</name>
</gene>